<dbReference type="FunFam" id="4.10.1000.10:FF:000022">
    <property type="entry name" value="Zinc finger CCCH domain-containing protein 7"/>
    <property type="match status" value="1"/>
</dbReference>
<dbReference type="InterPro" id="IPR036855">
    <property type="entry name" value="Znf_CCCH_sf"/>
</dbReference>
<organism evidence="8 9">
    <name type="scientific">Aulographum hederae CBS 113979</name>
    <dbReference type="NCBI Taxonomy" id="1176131"/>
    <lineage>
        <taxon>Eukaryota</taxon>
        <taxon>Fungi</taxon>
        <taxon>Dikarya</taxon>
        <taxon>Ascomycota</taxon>
        <taxon>Pezizomycotina</taxon>
        <taxon>Dothideomycetes</taxon>
        <taxon>Pleosporomycetidae</taxon>
        <taxon>Aulographales</taxon>
        <taxon>Aulographaceae</taxon>
    </lineage>
</organism>
<feature type="compositionally biased region" description="Acidic residues" evidence="6">
    <location>
        <begin position="389"/>
        <end position="412"/>
    </location>
</feature>
<name>A0A6G1H987_9PEZI</name>
<feature type="zinc finger region" description="C3H1-type" evidence="5">
    <location>
        <begin position="315"/>
        <end position="343"/>
    </location>
</feature>
<evidence type="ECO:0000256" key="4">
    <source>
        <dbReference type="ARBA" id="ARBA00022833"/>
    </source>
</evidence>
<evidence type="ECO:0000256" key="3">
    <source>
        <dbReference type="ARBA" id="ARBA00022771"/>
    </source>
</evidence>
<keyword evidence="2" id="KW-0677">Repeat</keyword>
<keyword evidence="1 5" id="KW-0479">Metal-binding</keyword>
<dbReference type="SMART" id="SM00356">
    <property type="entry name" value="ZnF_C3H1"/>
    <property type="match status" value="5"/>
</dbReference>
<evidence type="ECO:0000256" key="1">
    <source>
        <dbReference type="ARBA" id="ARBA00022723"/>
    </source>
</evidence>
<dbReference type="GO" id="GO:0008270">
    <property type="term" value="F:zinc ion binding"/>
    <property type="evidence" value="ECO:0007669"/>
    <property type="project" value="UniProtKB-KW"/>
</dbReference>
<dbReference type="Gene3D" id="6.10.250.3220">
    <property type="match status" value="1"/>
</dbReference>
<feature type="zinc finger region" description="C3H1-type" evidence="5">
    <location>
        <begin position="288"/>
        <end position="314"/>
    </location>
</feature>
<evidence type="ECO:0000256" key="5">
    <source>
        <dbReference type="PROSITE-ProRule" id="PRU00723"/>
    </source>
</evidence>
<feature type="domain" description="C3H1-type" evidence="7">
    <location>
        <begin position="264"/>
        <end position="287"/>
    </location>
</feature>
<sequence>MGEEEDLQARIDSLSGLISRRKQQNNATMAPQGGGRGGHWSPQRGTPYGMPRGRGGRGGRFAPVVHRNRTLVMNNAPGNGATSSSDETSGISTADAQPAWVRKNDRHMQLINPSIYNTVSEQRAKDMAEAAAKRHQARAEKEKARLQRHFKYQSDHRGGPDKTEALPEFQIDNISFRVVAGGSKLVRLNGDQHSAHATPKQVKVAGVAFTRSKNGNLYRTGLVKASTNKTTKKSEELCSHFTSSGLCPKGPSCRYVHDPSKVAVCKEFLSKGSCAAGDYCDLSHECTPNRVPACLHFLRGNCTAEKCRYAHVKINPGAPVCRPFGLVGYCPRGADCPERHVFECPDYTNTGSCKNKKCRLPHVDRAGQLRKAAAAAAAPVGGSSNDSDLSSDEEEYDEIGSDDVDSDGLDEEIYLQAAGGDRDHGLSQQHDFVRF</sequence>
<feature type="domain" description="C3H1-type" evidence="7">
    <location>
        <begin position="232"/>
        <end position="260"/>
    </location>
</feature>
<evidence type="ECO:0000313" key="8">
    <source>
        <dbReference type="EMBL" id="KAF1989622.1"/>
    </source>
</evidence>
<dbReference type="AlphaFoldDB" id="A0A6G1H987"/>
<gene>
    <name evidence="8" type="ORF">K402DRAFT_390583</name>
</gene>
<feature type="domain" description="C3H1-type" evidence="7">
    <location>
        <begin position="315"/>
        <end position="343"/>
    </location>
</feature>
<feature type="compositionally biased region" description="Low complexity" evidence="6">
    <location>
        <begin position="374"/>
        <end position="388"/>
    </location>
</feature>
<protein>
    <recommendedName>
        <fullName evidence="7">C3H1-type domain-containing protein</fullName>
    </recommendedName>
</protein>
<dbReference type="PANTHER" id="PTHR46156:SF1">
    <property type="entry name" value="ZINC FINGER CCCH DOMAIN-CONTAINING PROTEIN 3"/>
    <property type="match status" value="1"/>
</dbReference>
<dbReference type="OrthoDB" id="410307at2759"/>
<dbReference type="GO" id="GO:0005634">
    <property type="term" value="C:nucleus"/>
    <property type="evidence" value="ECO:0007669"/>
    <property type="project" value="TreeGrafter"/>
</dbReference>
<evidence type="ECO:0000313" key="9">
    <source>
        <dbReference type="Proteomes" id="UP000800041"/>
    </source>
</evidence>
<accession>A0A6G1H987</accession>
<feature type="domain" description="C3H1-type" evidence="7">
    <location>
        <begin position="288"/>
        <end position="314"/>
    </location>
</feature>
<feature type="zinc finger region" description="C3H1-type" evidence="5">
    <location>
        <begin position="264"/>
        <end position="287"/>
    </location>
</feature>
<dbReference type="EMBL" id="ML977144">
    <property type="protein sequence ID" value="KAF1989622.1"/>
    <property type="molecule type" value="Genomic_DNA"/>
</dbReference>
<dbReference type="PROSITE" id="PS50103">
    <property type="entry name" value="ZF_C3H1"/>
    <property type="match status" value="4"/>
</dbReference>
<feature type="region of interest" description="Disordered" evidence="6">
    <location>
        <begin position="1"/>
        <end position="61"/>
    </location>
</feature>
<feature type="zinc finger region" description="C3H1-type" evidence="5">
    <location>
        <begin position="232"/>
        <end position="260"/>
    </location>
</feature>
<dbReference type="PANTHER" id="PTHR46156">
    <property type="entry name" value="CCCH ZINGC FINGER"/>
    <property type="match status" value="1"/>
</dbReference>
<evidence type="ECO:0000256" key="6">
    <source>
        <dbReference type="SAM" id="MobiDB-lite"/>
    </source>
</evidence>
<reference evidence="8" key="1">
    <citation type="journal article" date="2020" name="Stud. Mycol.">
        <title>101 Dothideomycetes genomes: a test case for predicting lifestyles and emergence of pathogens.</title>
        <authorList>
            <person name="Haridas S."/>
            <person name="Albert R."/>
            <person name="Binder M."/>
            <person name="Bloem J."/>
            <person name="Labutti K."/>
            <person name="Salamov A."/>
            <person name="Andreopoulos B."/>
            <person name="Baker S."/>
            <person name="Barry K."/>
            <person name="Bills G."/>
            <person name="Bluhm B."/>
            <person name="Cannon C."/>
            <person name="Castanera R."/>
            <person name="Culley D."/>
            <person name="Daum C."/>
            <person name="Ezra D."/>
            <person name="Gonzalez J."/>
            <person name="Henrissat B."/>
            <person name="Kuo A."/>
            <person name="Liang C."/>
            <person name="Lipzen A."/>
            <person name="Lutzoni F."/>
            <person name="Magnuson J."/>
            <person name="Mondo S."/>
            <person name="Nolan M."/>
            <person name="Ohm R."/>
            <person name="Pangilinan J."/>
            <person name="Park H.-J."/>
            <person name="Ramirez L."/>
            <person name="Alfaro M."/>
            <person name="Sun H."/>
            <person name="Tritt A."/>
            <person name="Yoshinaga Y."/>
            <person name="Zwiers L.-H."/>
            <person name="Turgeon B."/>
            <person name="Goodwin S."/>
            <person name="Spatafora J."/>
            <person name="Crous P."/>
            <person name="Grigoriev I."/>
        </authorList>
    </citation>
    <scope>NUCLEOTIDE SEQUENCE</scope>
    <source>
        <strain evidence="8">CBS 113979</strain>
    </source>
</reference>
<keyword evidence="4 5" id="KW-0862">Zinc</keyword>
<dbReference type="SUPFAM" id="SSF90229">
    <property type="entry name" value="CCCH zinc finger"/>
    <property type="match status" value="3"/>
</dbReference>
<evidence type="ECO:0000256" key="2">
    <source>
        <dbReference type="ARBA" id="ARBA00022737"/>
    </source>
</evidence>
<dbReference type="InterPro" id="IPR000571">
    <property type="entry name" value="Znf_CCCH"/>
</dbReference>
<evidence type="ECO:0000259" key="7">
    <source>
        <dbReference type="PROSITE" id="PS50103"/>
    </source>
</evidence>
<dbReference type="Gene3D" id="4.10.1000.10">
    <property type="entry name" value="Zinc finger, CCCH-type"/>
    <property type="match status" value="2"/>
</dbReference>
<dbReference type="Pfam" id="PF00642">
    <property type="entry name" value="zf-CCCH"/>
    <property type="match status" value="1"/>
</dbReference>
<dbReference type="Proteomes" id="UP000800041">
    <property type="component" value="Unassembled WGS sequence"/>
</dbReference>
<keyword evidence="3 5" id="KW-0863">Zinc-finger</keyword>
<feature type="region of interest" description="Disordered" evidence="6">
    <location>
        <begin position="73"/>
        <end position="93"/>
    </location>
</feature>
<feature type="region of interest" description="Disordered" evidence="6">
    <location>
        <begin position="374"/>
        <end position="412"/>
    </location>
</feature>
<dbReference type="FunFam" id="4.10.1000.10:FF:000035">
    <property type="entry name" value="CCCH zinc finger protein, variant"/>
    <property type="match status" value="1"/>
</dbReference>
<proteinExistence type="predicted"/>
<keyword evidence="9" id="KW-1185">Reference proteome</keyword>